<dbReference type="Gene3D" id="3.40.50.2000">
    <property type="entry name" value="Glycogen Phosphorylase B"/>
    <property type="match status" value="1"/>
</dbReference>
<dbReference type="AlphaFoldDB" id="A0A8S8X6Z8"/>
<dbReference type="RefSeq" id="WP_420241851.1">
    <property type="nucleotide sequence ID" value="NZ_BOPV01000001.1"/>
</dbReference>
<accession>A0A8S8X6Z8</accession>
<evidence type="ECO:0000313" key="2">
    <source>
        <dbReference type="Proteomes" id="UP000681075"/>
    </source>
</evidence>
<organism evidence="1 2">
    <name type="scientific">Roseiterribacter gracilis</name>
    <dbReference type="NCBI Taxonomy" id="2812848"/>
    <lineage>
        <taxon>Bacteria</taxon>
        <taxon>Pseudomonadati</taxon>
        <taxon>Pseudomonadota</taxon>
        <taxon>Alphaproteobacteria</taxon>
        <taxon>Rhodospirillales</taxon>
        <taxon>Roseiterribacteraceae</taxon>
        <taxon>Roseiterribacter</taxon>
    </lineage>
</organism>
<evidence type="ECO:0000313" key="1">
    <source>
        <dbReference type="EMBL" id="GIL38793.1"/>
    </source>
</evidence>
<proteinExistence type="predicted"/>
<dbReference type="SUPFAM" id="SSF53756">
    <property type="entry name" value="UDP-Glycosyltransferase/glycogen phosphorylase"/>
    <property type="match status" value="1"/>
</dbReference>
<dbReference type="Proteomes" id="UP000681075">
    <property type="component" value="Unassembled WGS sequence"/>
</dbReference>
<dbReference type="Pfam" id="PF13692">
    <property type="entry name" value="Glyco_trans_1_4"/>
    <property type="match status" value="1"/>
</dbReference>
<reference evidence="1" key="1">
    <citation type="submission" date="2021-02" db="EMBL/GenBank/DDBJ databases">
        <title>Genome sequence of Rhodospirillales sp. strain TMPK1 isolated from soil.</title>
        <authorList>
            <person name="Nakai R."/>
            <person name="Kusada H."/>
            <person name="Tamaki H."/>
        </authorList>
    </citation>
    <scope>NUCLEOTIDE SEQUENCE</scope>
    <source>
        <strain evidence="1">TMPK1</strain>
    </source>
</reference>
<gene>
    <name evidence="1" type="ORF">TMPK1_10300</name>
</gene>
<keyword evidence="2" id="KW-1185">Reference proteome</keyword>
<comment type="caution">
    <text evidence="1">The sequence shown here is derived from an EMBL/GenBank/DDBJ whole genome shotgun (WGS) entry which is preliminary data.</text>
</comment>
<name>A0A8S8X6Z8_9PROT</name>
<dbReference type="EMBL" id="BOPV01000001">
    <property type="protein sequence ID" value="GIL38793.1"/>
    <property type="molecule type" value="Genomic_DNA"/>
</dbReference>
<sequence length="525" mass="57589">MRDVGQFVEIAALFAAITTDVAGYERFSAAYPTLEALADAYETMAPFEQQTAQTLLTSRQPTTLFGRIAQTSYLSQLTGDPRFMRALTSDPELRAAPAAVRYFIQWQVLARAFNRRGSVDQDTAQAVLRSYRALLQLYARKLDLAFPLIPAEERDWDFVPIVTLQLLTRLHAPSADVLDYAARLVRMGKRPLLINSCLMPRAMAAPFFKATIANHNEGFEALQTMTHDGVTFDFLQCAPLMPDEPELSRIVRMLHAKRPGYVLSMGHSNLLADLCGSFTTTVGMPFGTDFQTTAASTYVLPRPWADGDEQAAASLALARDNVLATPYAFRLPDSHRATTRADLGASDTDILLAVVGSRLDGDATREWMEQLGAALDANPDVHVVFVGNFPAYEKRRALHPALERQTSAVGIIDDVPALLACCDLFLNPPRHGGGSTAAYALARGVPVLTDPTGDVAMVAGAAALPGLAQLQETLAKWRSDMAWRSQQQDHARQRWTQVSDRDSLLQGIDELARRNADRRAPVFAA</sequence>
<protein>
    <recommendedName>
        <fullName evidence="3">Glycosyltransferase</fullName>
    </recommendedName>
</protein>
<evidence type="ECO:0008006" key="3">
    <source>
        <dbReference type="Google" id="ProtNLM"/>
    </source>
</evidence>